<reference evidence="4 5" key="1">
    <citation type="submission" date="2018-01" db="EMBL/GenBank/DDBJ databases">
        <authorList>
            <person name="Gaut B.S."/>
            <person name="Morton B.R."/>
            <person name="Clegg M.T."/>
            <person name="Duvall M.R."/>
        </authorList>
    </citation>
    <scope>NUCLEOTIDE SEQUENCE [LARGE SCALE GENOMIC DNA]</scope>
    <source>
        <strain evidence="4 5">HR-AV</strain>
    </source>
</reference>
<evidence type="ECO:0000256" key="1">
    <source>
        <dbReference type="SAM" id="MobiDB-lite"/>
    </source>
</evidence>
<feature type="region of interest" description="Disordered" evidence="1">
    <location>
        <begin position="220"/>
        <end position="248"/>
    </location>
</feature>
<keyword evidence="5" id="KW-1185">Reference proteome</keyword>
<feature type="domain" description="Putative auto-transporter adhesin head GIN" evidence="3">
    <location>
        <begin position="48"/>
        <end position="232"/>
    </location>
</feature>
<feature type="chain" id="PRO_5015614710" evidence="2">
    <location>
        <begin position="27"/>
        <end position="248"/>
    </location>
</feature>
<evidence type="ECO:0000256" key="2">
    <source>
        <dbReference type="SAM" id="SignalP"/>
    </source>
</evidence>
<dbReference type="Pfam" id="PF10988">
    <property type="entry name" value="DUF2807"/>
    <property type="match status" value="1"/>
</dbReference>
<feature type="compositionally biased region" description="Polar residues" evidence="1">
    <location>
        <begin position="238"/>
        <end position="248"/>
    </location>
</feature>
<name>A0A2S5A471_9SPHI</name>
<gene>
    <name evidence="4" type="ORF">C3K47_08555</name>
</gene>
<dbReference type="InterPro" id="IPR021255">
    <property type="entry name" value="DUF2807"/>
</dbReference>
<accession>A0A2S5A471</accession>
<feature type="signal peptide" evidence="2">
    <location>
        <begin position="1"/>
        <end position="26"/>
    </location>
</feature>
<protein>
    <submittedName>
        <fullName evidence="4">DUF2807 domain-containing protein</fullName>
    </submittedName>
</protein>
<organism evidence="4 5">
    <name type="scientific">Solitalea longa</name>
    <dbReference type="NCBI Taxonomy" id="2079460"/>
    <lineage>
        <taxon>Bacteria</taxon>
        <taxon>Pseudomonadati</taxon>
        <taxon>Bacteroidota</taxon>
        <taxon>Sphingobacteriia</taxon>
        <taxon>Sphingobacteriales</taxon>
        <taxon>Sphingobacteriaceae</taxon>
        <taxon>Solitalea</taxon>
    </lineage>
</organism>
<keyword evidence="2" id="KW-0732">Signal</keyword>
<comment type="caution">
    <text evidence="4">The sequence shown here is derived from an EMBL/GenBank/DDBJ whole genome shotgun (WGS) entry which is preliminary data.</text>
</comment>
<dbReference type="OrthoDB" id="942536at2"/>
<sequence length="248" mass="26039">MKLIEKTLTALALSAVLIGSSTILYATDIKSNKETRDVVTETRKVTGFHGINVSTGIDVFITQGTSEKVTVTASSNIIGKIKTVVNNGILEIYVDKTGKDSWSWGNETRKVYLTVKTLDAIVANSGSDVSTTNRLKADKLFAQSSSGSDLKLDLDVRDLICETSSGSDAELSGIAKSFNVQASSGSDVNAFHLTTEVCVANASSGSDIDVTVTKQLTADASSGGDVTYKGKPQKVVKNESSGGDISAQ</sequence>
<dbReference type="Proteomes" id="UP000236893">
    <property type="component" value="Unassembled WGS sequence"/>
</dbReference>
<evidence type="ECO:0000313" key="5">
    <source>
        <dbReference type="Proteomes" id="UP000236893"/>
    </source>
</evidence>
<evidence type="ECO:0000259" key="3">
    <source>
        <dbReference type="Pfam" id="PF10988"/>
    </source>
</evidence>
<proteinExistence type="predicted"/>
<evidence type="ECO:0000313" key="4">
    <source>
        <dbReference type="EMBL" id="POY37097.1"/>
    </source>
</evidence>
<dbReference type="EMBL" id="PQVF01000005">
    <property type="protein sequence ID" value="POY37097.1"/>
    <property type="molecule type" value="Genomic_DNA"/>
</dbReference>
<dbReference type="Gene3D" id="2.160.20.120">
    <property type="match status" value="1"/>
</dbReference>
<dbReference type="RefSeq" id="WP_103788707.1">
    <property type="nucleotide sequence ID" value="NZ_PQVF01000005.1"/>
</dbReference>
<dbReference type="AlphaFoldDB" id="A0A2S5A471"/>